<accession>A0A0D2J8J6</accession>
<dbReference type="Proteomes" id="UP000054498">
    <property type="component" value="Unassembled WGS sequence"/>
</dbReference>
<dbReference type="AlphaFoldDB" id="A0A0D2J8J6"/>
<dbReference type="GeneID" id="25729188"/>
<dbReference type="SUPFAM" id="SSF52799">
    <property type="entry name" value="(Phosphotyrosine protein) phosphatases II"/>
    <property type="match status" value="1"/>
</dbReference>
<dbReference type="GO" id="GO:0016787">
    <property type="term" value="F:hydrolase activity"/>
    <property type="evidence" value="ECO:0007669"/>
    <property type="project" value="UniProtKB-ARBA"/>
</dbReference>
<keyword evidence="3" id="KW-1185">Reference proteome</keyword>
<name>A0A0D2J8J6_9CHLO</name>
<dbReference type="InterPro" id="IPR029021">
    <property type="entry name" value="Prot-tyrosine_phosphatase-like"/>
</dbReference>
<sequence>MAVFAGCEAAGGRAVAHCSGGVGRVGTVLTAWLAHRYGLTYEAAAAEVEAHAAAAGVRRKVPSVERFEEFVSGSGW</sequence>
<evidence type="ECO:0000313" key="3">
    <source>
        <dbReference type="Proteomes" id="UP000054498"/>
    </source>
</evidence>
<feature type="domain" description="Tyrosine specific protein phosphatases" evidence="1">
    <location>
        <begin position="1"/>
        <end position="64"/>
    </location>
</feature>
<dbReference type="InterPro" id="IPR000387">
    <property type="entry name" value="Tyr_Pase_dom"/>
</dbReference>
<dbReference type="Gene3D" id="3.90.190.10">
    <property type="entry name" value="Protein tyrosine phosphatase superfamily"/>
    <property type="match status" value="1"/>
</dbReference>
<dbReference type="RefSeq" id="XP_013895102.1">
    <property type="nucleotide sequence ID" value="XM_014039648.1"/>
</dbReference>
<reference evidence="2 3" key="1">
    <citation type="journal article" date="2013" name="BMC Genomics">
        <title>Reconstruction of the lipid metabolism for the microalga Monoraphidium neglectum from its genome sequence reveals characteristics suitable for biofuel production.</title>
        <authorList>
            <person name="Bogen C."/>
            <person name="Al-Dilaimi A."/>
            <person name="Albersmeier A."/>
            <person name="Wichmann J."/>
            <person name="Grundmann M."/>
            <person name="Rupp O."/>
            <person name="Lauersen K.J."/>
            <person name="Blifernez-Klassen O."/>
            <person name="Kalinowski J."/>
            <person name="Goesmann A."/>
            <person name="Mussgnug J.H."/>
            <person name="Kruse O."/>
        </authorList>
    </citation>
    <scope>NUCLEOTIDE SEQUENCE [LARGE SCALE GENOMIC DNA]</scope>
    <source>
        <strain evidence="2 3">SAG 48.87</strain>
    </source>
</reference>
<dbReference type="PROSITE" id="PS50056">
    <property type="entry name" value="TYR_PHOSPHATASE_2"/>
    <property type="match status" value="1"/>
</dbReference>
<dbReference type="EMBL" id="KK103169">
    <property type="protein sequence ID" value="KIY96082.1"/>
    <property type="molecule type" value="Genomic_DNA"/>
</dbReference>
<organism evidence="2 3">
    <name type="scientific">Monoraphidium neglectum</name>
    <dbReference type="NCBI Taxonomy" id="145388"/>
    <lineage>
        <taxon>Eukaryota</taxon>
        <taxon>Viridiplantae</taxon>
        <taxon>Chlorophyta</taxon>
        <taxon>core chlorophytes</taxon>
        <taxon>Chlorophyceae</taxon>
        <taxon>CS clade</taxon>
        <taxon>Sphaeropleales</taxon>
        <taxon>Selenastraceae</taxon>
        <taxon>Monoraphidium</taxon>
    </lineage>
</organism>
<gene>
    <name evidence="2" type="ORF">MNEG_11881</name>
</gene>
<evidence type="ECO:0000313" key="2">
    <source>
        <dbReference type="EMBL" id="KIY96082.1"/>
    </source>
</evidence>
<evidence type="ECO:0000259" key="1">
    <source>
        <dbReference type="PROSITE" id="PS50056"/>
    </source>
</evidence>
<dbReference type="KEGG" id="mng:MNEG_11881"/>
<protein>
    <recommendedName>
        <fullName evidence="1">Tyrosine specific protein phosphatases domain-containing protein</fullName>
    </recommendedName>
</protein>
<proteinExistence type="predicted"/>